<organism evidence="1 2">
    <name type="scientific">Lichtheimia corymbifera JMRC:FSU:9682</name>
    <dbReference type="NCBI Taxonomy" id="1263082"/>
    <lineage>
        <taxon>Eukaryota</taxon>
        <taxon>Fungi</taxon>
        <taxon>Fungi incertae sedis</taxon>
        <taxon>Mucoromycota</taxon>
        <taxon>Mucoromycotina</taxon>
        <taxon>Mucoromycetes</taxon>
        <taxon>Mucorales</taxon>
        <taxon>Lichtheimiaceae</taxon>
        <taxon>Lichtheimia</taxon>
    </lineage>
</organism>
<gene>
    <name evidence="1" type="ORF">LCOR_11790.1</name>
</gene>
<keyword evidence="2" id="KW-1185">Reference proteome</keyword>
<comment type="caution">
    <text evidence="1">The sequence shown here is derived from an EMBL/GenBank/DDBJ whole genome shotgun (WGS) entry which is preliminary data.</text>
</comment>
<protein>
    <submittedName>
        <fullName evidence="1">Uncharacterized protein</fullName>
    </submittedName>
</protein>
<accession>A0A068SGD8</accession>
<dbReference type="Proteomes" id="UP000027586">
    <property type="component" value="Unassembled WGS sequence"/>
</dbReference>
<proteinExistence type="predicted"/>
<sequence>MDKVQCLADTIEMDGRDILQQKGLTLLFVKAKRLGACASIYHEDGDRMVHFHMNGRQEADEGSLISGQCLSGLPLSTLSSAPLILNCWPISVKLPTTNDCSASTHHVNPTTVLIRLNDKSMACAPHHYNTRVAWQHSTFSVQSSTPSNITAIIPAVAITKAFTPALTVLSLYYNTRSCAFLCRDPT</sequence>
<dbReference type="AlphaFoldDB" id="A0A068SGD8"/>
<reference evidence="1" key="1">
    <citation type="submission" date="2013-08" db="EMBL/GenBank/DDBJ databases">
        <title>Gene expansion shapes genome architecture in the human pathogen Lichtheimia corymbifera: an evolutionary genomics analysis in the ancient terrestrial Mucorales (Mucoromycotina).</title>
        <authorList>
            <person name="Schwartze V.U."/>
            <person name="Winter S."/>
            <person name="Shelest E."/>
            <person name="Marcet-Houben M."/>
            <person name="Horn F."/>
            <person name="Wehner S."/>
            <person name="Hoffmann K."/>
            <person name="Riege K."/>
            <person name="Sammeth M."/>
            <person name="Nowrousian M."/>
            <person name="Valiante V."/>
            <person name="Linde J."/>
            <person name="Jacobsen I.D."/>
            <person name="Marz M."/>
            <person name="Brakhage A.A."/>
            <person name="Gabaldon T."/>
            <person name="Bocker S."/>
            <person name="Voigt K."/>
        </authorList>
    </citation>
    <scope>NUCLEOTIDE SEQUENCE [LARGE SCALE GENOMIC DNA]</scope>
    <source>
        <strain evidence="1">FSU 9682</strain>
    </source>
</reference>
<dbReference type="EMBL" id="CBTN010000122">
    <property type="protein sequence ID" value="CDH61015.1"/>
    <property type="molecule type" value="Genomic_DNA"/>
</dbReference>
<name>A0A068SGD8_9FUNG</name>
<evidence type="ECO:0000313" key="2">
    <source>
        <dbReference type="Proteomes" id="UP000027586"/>
    </source>
</evidence>
<dbReference type="VEuPathDB" id="FungiDB:LCOR_11790.1"/>
<evidence type="ECO:0000313" key="1">
    <source>
        <dbReference type="EMBL" id="CDH61015.1"/>
    </source>
</evidence>